<keyword evidence="3" id="KW-1185">Reference proteome</keyword>
<dbReference type="SUPFAM" id="SSF48179">
    <property type="entry name" value="6-phosphogluconate dehydrogenase C-terminal domain-like"/>
    <property type="match status" value="1"/>
</dbReference>
<name>A0A4R4X4V5_9ACTN</name>
<protein>
    <submittedName>
        <fullName evidence="2">DUF1932 domain-containing protein</fullName>
    </submittedName>
</protein>
<dbReference type="Pfam" id="PF09130">
    <property type="entry name" value="DUF1932"/>
    <property type="match status" value="1"/>
</dbReference>
<dbReference type="InterPro" id="IPR015814">
    <property type="entry name" value="Pgluconate_DH_NAD-bd_C"/>
</dbReference>
<proteinExistence type="predicted"/>
<evidence type="ECO:0000313" key="2">
    <source>
        <dbReference type="EMBL" id="TDD25360.1"/>
    </source>
</evidence>
<dbReference type="Gene3D" id="1.10.1040.10">
    <property type="entry name" value="N-(1-d-carboxylethyl)-l-norvaline Dehydrogenase, domain 2"/>
    <property type="match status" value="1"/>
</dbReference>
<evidence type="ECO:0000259" key="1">
    <source>
        <dbReference type="Pfam" id="PF09130"/>
    </source>
</evidence>
<sequence>MGGSALADPAYLPSVAARAWRWAPEMEEVAGALRAAGLPDDLAVAAHAVLSRWEDDKDRFDIGLRGHLI</sequence>
<feature type="domain" description="Phosphogluconate dehydrogenase NAD-binding putative C-terminal" evidence="1">
    <location>
        <begin position="10"/>
        <end position="53"/>
    </location>
</feature>
<dbReference type="AlphaFoldDB" id="A0A4R4X4V5"/>
<comment type="caution">
    <text evidence="2">The sequence shown here is derived from an EMBL/GenBank/DDBJ whole genome shotgun (WGS) entry which is preliminary data.</text>
</comment>
<evidence type="ECO:0000313" key="3">
    <source>
        <dbReference type="Proteomes" id="UP000294543"/>
    </source>
</evidence>
<dbReference type="InterPro" id="IPR008927">
    <property type="entry name" value="6-PGluconate_DH-like_C_sf"/>
</dbReference>
<dbReference type="EMBL" id="SMKP01000006">
    <property type="protein sequence ID" value="TDD25360.1"/>
    <property type="molecule type" value="Genomic_DNA"/>
</dbReference>
<organism evidence="2 3">
    <name type="scientific">Nonomuraea diastatica</name>
    <dbReference type="NCBI Taxonomy" id="1848329"/>
    <lineage>
        <taxon>Bacteria</taxon>
        <taxon>Bacillati</taxon>
        <taxon>Actinomycetota</taxon>
        <taxon>Actinomycetes</taxon>
        <taxon>Streptosporangiales</taxon>
        <taxon>Streptosporangiaceae</taxon>
        <taxon>Nonomuraea</taxon>
    </lineage>
</organism>
<reference evidence="2 3" key="1">
    <citation type="submission" date="2019-03" db="EMBL/GenBank/DDBJ databases">
        <title>Draft genome sequences of novel Actinobacteria.</title>
        <authorList>
            <person name="Sahin N."/>
            <person name="Ay H."/>
            <person name="Saygin H."/>
        </authorList>
    </citation>
    <scope>NUCLEOTIDE SEQUENCE [LARGE SCALE GENOMIC DNA]</scope>
    <source>
        <strain evidence="2 3">KC712</strain>
    </source>
</reference>
<dbReference type="InterPro" id="IPR013328">
    <property type="entry name" value="6PGD_dom2"/>
</dbReference>
<accession>A0A4R4X4V5</accession>
<dbReference type="Proteomes" id="UP000294543">
    <property type="component" value="Unassembled WGS sequence"/>
</dbReference>
<gene>
    <name evidence="2" type="ORF">E1294_03565</name>
</gene>
<dbReference type="OrthoDB" id="1271986at2"/>